<protein>
    <submittedName>
        <fullName evidence="2">Uncharacterized protein</fullName>
    </submittedName>
</protein>
<accession>E7FN80</accession>
<evidence type="ECO:0000313" key="2">
    <source>
        <dbReference type="EMBL" id="EFZ35479.1"/>
    </source>
</evidence>
<comment type="caution">
    <text evidence="2">The sequence shown here is derived from an EMBL/GenBank/DDBJ whole genome shotgun (WGS) entry which is preliminary data.</text>
</comment>
<feature type="transmembrane region" description="Helical" evidence="1">
    <location>
        <begin position="140"/>
        <end position="159"/>
    </location>
</feature>
<sequence>MEEESKITAGLSKFKEFMIKLKKNNIITKNLSECKNFVGKLKRGPEEGESWTRIGYAIESIPKIINKISGVAFIYLYLLFIAKGGYKNFVKNGFSAPDDKCTYFEFGEIPLKNVVYGLTCVFVVAAFLKIFKSNSRKMKIFAGILSIGLIVSFLAKLWFMKIAPTGYDCSYSVQMKYQNYINNSNLVLYMCLSLSVILVCIINHSIFWSWLRYYIGMPLLLGFLEVPGLYAKFIAVVLVIILVFAWIMDNMEDGSGSCVSVGDGKLSNKDIEMLRKLLKKLQSK</sequence>
<reference evidence="2 3" key="1">
    <citation type="submission" date="2011-01" db="EMBL/GenBank/DDBJ databases">
        <authorList>
            <person name="Muzny D."/>
            <person name="Qin X."/>
            <person name="Buhay C."/>
            <person name="Dugan-Rocha S."/>
            <person name="Ding Y."/>
            <person name="Chen G."/>
            <person name="Hawes A."/>
            <person name="Holder M."/>
            <person name="Jhangiani S."/>
            <person name="Johnson A."/>
            <person name="Khan Z."/>
            <person name="Li Z."/>
            <person name="Liu W."/>
            <person name="Liu X."/>
            <person name="Perez L."/>
            <person name="Shen H."/>
            <person name="Wang Q."/>
            <person name="Watt J."/>
            <person name="Xi L."/>
            <person name="Xin Y."/>
            <person name="Zhou J."/>
            <person name="Deng J."/>
            <person name="Jiang H."/>
            <person name="Liu Y."/>
            <person name="Qu J."/>
            <person name="Song X.-Z."/>
            <person name="Zhang L."/>
            <person name="Villasana D."/>
            <person name="Johnson A."/>
            <person name="Liu J."/>
            <person name="Liyanage D."/>
            <person name="Lorensuhewa L."/>
            <person name="Robinson T."/>
            <person name="Song A."/>
            <person name="Song B.-B."/>
            <person name="Dinh H."/>
            <person name="Thornton R."/>
            <person name="Coyle M."/>
            <person name="Francisco L."/>
            <person name="Jackson L."/>
            <person name="Javaid M."/>
            <person name="Korchina V."/>
            <person name="Kovar C."/>
            <person name="Mata R."/>
            <person name="Mathew T."/>
            <person name="Ngo R."/>
            <person name="Nguyen L."/>
            <person name="Nguyen N."/>
            <person name="Okwuonu G."/>
            <person name="Ongeri F."/>
            <person name="Pham C."/>
            <person name="Simmons D."/>
            <person name="Wilczek-Boney K."/>
            <person name="Hale W."/>
            <person name="Jakkamsetti A."/>
            <person name="Pham P."/>
            <person name="Ruth R."/>
            <person name="San Lucas F."/>
            <person name="Warren J."/>
            <person name="Zhang J."/>
            <person name="Zhao Z."/>
            <person name="Zhou C."/>
            <person name="Zhu D."/>
            <person name="Lee S."/>
            <person name="Bess C."/>
            <person name="Blankenburg K."/>
            <person name="Forbes L."/>
            <person name="Fu Q."/>
            <person name="Gubbala S."/>
            <person name="Hirani K."/>
            <person name="Jayaseelan J.C."/>
            <person name="Lara F."/>
            <person name="Munidasa M."/>
            <person name="Palculict T."/>
            <person name="Patil S."/>
            <person name="Pu L.-L."/>
            <person name="Saada N."/>
            <person name="Tang L."/>
            <person name="Weissenberger G."/>
            <person name="Zhu Y."/>
            <person name="Hemphill L."/>
            <person name="Shang Y."/>
            <person name="Youmans B."/>
            <person name="Ayvaz T."/>
            <person name="Ross M."/>
            <person name="Santibanez J."/>
            <person name="Aqrawi P."/>
            <person name="Gross S."/>
            <person name="Joshi V."/>
            <person name="Fowler G."/>
            <person name="Nazareth L."/>
            <person name="Reid J."/>
            <person name="Worley K."/>
            <person name="Petrosino J."/>
            <person name="Highlander S."/>
            <person name="Gibbs R."/>
        </authorList>
    </citation>
    <scope>NUCLEOTIDE SEQUENCE [LARGE SCALE GENOMIC DNA]</scope>
    <source>
        <strain evidence="2 3">ATCC 25644</strain>
    </source>
</reference>
<dbReference type="HOGENOM" id="CLU_979310_0_0_9"/>
<dbReference type="PATRIC" id="fig|525362.12.peg.2009"/>
<dbReference type="EMBL" id="ACGS02000022">
    <property type="protein sequence ID" value="EFZ35479.1"/>
    <property type="molecule type" value="Genomic_DNA"/>
</dbReference>
<proteinExistence type="predicted"/>
<keyword evidence="1" id="KW-0812">Transmembrane</keyword>
<feature type="transmembrane region" description="Helical" evidence="1">
    <location>
        <begin position="229"/>
        <end position="247"/>
    </location>
</feature>
<dbReference type="Proteomes" id="UP000004099">
    <property type="component" value="Unassembled WGS sequence"/>
</dbReference>
<evidence type="ECO:0000313" key="3">
    <source>
        <dbReference type="Proteomes" id="UP000004099"/>
    </source>
</evidence>
<keyword evidence="1" id="KW-1133">Transmembrane helix</keyword>
<feature type="transmembrane region" description="Helical" evidence="1">
    <location>
        <begin position="114"/>
        <end position="131"/>
    </location>
</feature>
<dbReference type="AlphaFoldDB" id="E7FN80"/>
<feature type="transmembrane region" description="Helical" evidence="1">
    <location>
        <begin position="186"/>
        <end position="208"/>
    </location>
</feature>
<organism evidence="2 3">
    <name type="scientific">Ligilactobacillus ruminis ATCC 25644</name>
    <dbReference type="NCBI Taxonomy" id="525362"/>
    <lineage>
        <taxon>Bacteria</taxon>
        <taxon>Bacillati</taxon>
        <taxon>Bacillota</taxon>
        <taxon>Bacilli</taxon>
        <taxon>Lactobacillales</taxon>
        <taxon>Lactobacillaceae</taxon>
        <taxon>Ligilactobacillus</taxon>
    </lineage>
</organism>
<evidence type="ECO:0000256" key="1">
    <source>
        <dbReference type="SAM" id="Phobius"/>
    </source>
</evidence>
<keyword evidence="1" id="KW-0472">Membrane</keyword>
<feature type="transmembrane region" description="Helical" evidence="1">
    <location>
        <begin position="64"/>
        <end position="82"/>
    </location>
</feature>
<name>E7FN80_9LACO</name>
<gene>
    <name evidence="2" type="ORF">HMPREF0542_10357</name>
</gene>
<dbReference type="RefSeq" id="WP_003692341.1">
    <property type="nucleotide sequence ID" value="NZ_AFYE01000012.1"/>
</dbReference>